<evidence type="ECO:0000313" key="3">
    <source>
        <dbReference type="EMBL" id="KAK1369277.1"/>
    </source>
</evidence>
<dbReference type="EMBL" id="JAUIZM010000008">
    <property type="protein sequence ID" value="KAK1369277.1"/>
    <property type="molecule type" value="Genomic_DNA"/>
</dbReference>
<dbReference type="GO" id="GO:0004089">
    <property type="term" value="F:carbonate dehydratase activity"/>
    <property type="evidence" value="ECO:0007669"/>
    <property type="project" value="InterPro"/>
</dbReference>
<reference evidence="3" key="1">
    <citation type="submission" date="2023-02" db="EMBL/GenBank/DDBJ databases">
        <title>Genome of toxic invasive species Heracleum sosnowskyi carries increased number of genes despite the absence of recent whole-genome duplications.</title>
        <authorList>
            <person name="Schelkunov M."/>
            <person name="Shtratnikova V."/>
            <person name="Makarenko M."/>
            <person name="Klepikova A."/>
            <person name="Omelchenko D."/>
            <person name="Novikova G."/>
            <person name="Obukhova E."/>
            <person name="Bogdanov V."/>
            <person name="Penin A."/>
            <person name="Logacheva M."/>
        </authorList>
    </citation>
    <scope>NUCLEOTIDE SEQUENCE</scope>
    <source>
        <strain evidence="3">Hsosn_3</strain>
        <tissue evidence="3">Leaf</tissue>
    </source>
</reference>
<dbReference type="Proteomes" id="UP001237642">
    <property type="component" value="Unassembled WGS sequence"/>
</dbReference>
<feature type="chain" id="PRO_5041949222" description="Alpha-carbonic anhydrase domain-containing protein" evidence="1">
    <location>
        <begin position="30"/>
        <end position="234"/>
    </location>
</feature>
<dbReference type="SUPFAM" id="SSF51069">
    <property type="entry name" value="Carbonic anhydrase"/>
    <property type="match status" value="1"/>
</dbReference>
<dbReference type="InterPro" id="IPR023561">
    <property type="entry name" value="Carbonic_anhydrase_a-class"/>
</dbReference>
<evidence type="ECO:0000313" key="4">
    <source>
        <dbReference type="Proteomes" id="UP001237642"/>
    </source>
</evidence>
<dbReference type="PANTHER" id="PTHR18952">
    <property type="entry name" value="CARBONIC ANHYDRASE"/>
    <property type="match status" value="1"/>
</dbReference>
<sequence length="234" mass="26722">METQMKPALSIVRTFLISLLLWHLTISTAQEVGNELKFDYKSYSNKEPEFWGDLNSSWVDCKYGKMQSPVDLSVKGKVDLVPKLETVTRNYKLATNTILRNRGHDIQLRWHTLNSNRYDLELHIVHGDTEQSQNFAVIAILYKIGYAPDLAKLRRSISTFVNNSSVKELHTGVMDPKDIGISGREFYRYNGSLTTPPCTERVVWTVLEEIKTVSAYQFHLLQAAVHDASTSNLE</sequence>
<accession>A0AAD8HL56</accession>
<evidence type="ECO:0000256" key="1">
    <source>
        <dbReference type="SAM" id="SignalP"/>
    </source>
</evidence>
<dbReference type="GO" id="GO:0006730">
    <property type="term" value="P:one-carbon metabolic process"/>
    <property type="evidence" value="ECO:0007669"/>
    <property type="project" value="TreeGrafter"/>
</dbReference>
<reference evidence="3" key="2">
    <citation type="submission" date="2023-05" db="EMBL/GenBank/DDBJ databases">
        <authorList>
            <person name="Schelkunov M.I."/>
        </authorList>
    </citation>
    <scope>NUCLEOTIDE SEQUENCE</scope>
    <source>
        <strain evidence="3">Hsosn_3</strain>
        <tissue evidence="3">Leaf</tissue>
    </source>
</reference>
<dbReference type="InterPro" id="IPR041891">
    <property type="entry name" value="Alpha_CA_prokaryot-like"/>
</dbReference>
<dbReference type="GO" id="GO:0008270">
    <property type="term" value="F:zinc ion binding"/>
    <property type="evidence" value="ECO:0007669"/>
    <property type="project" value="InterPro"/>
</dbReference>
<protein>
    <recommendedName>
        <fullName evidence="2">Alpha-carbonic anhydrase domain-containing protein</fullName>
    </recommendedName>
</protein>
<dbReference type="Pfam" id="PF00194">
    <property type="entry name" value="Carb_anhydrase"/>
    <property type="match status" value="1"/>
</dbReference>
<name>A0AAD8HL56_9APIA</name>
<keyword evidence="4" id="KW-1185">Reference proteome</keyword>
<dbReference type="PROSITE" id="PS51144">
    <property type="entry name" value="ALPHA_CA_2"/>
    <property type="match status" value="1"/>
</dbReference>
<keyword evidence="1" id="KW-0732">Signal</keyword>
<feature type="domain" description="Alpha-carbonic anhydrase" evidence="2">
    <location>
        <begin position="1"/>
        <end position="234"/>
    </location>
</feature>
<dbReference type="AlphaFoldDB" id="A0AAD8HL56"/>
<comment type="caution">
    <text evidence="3">The sequence shown here is derived from an EMBL/GenBank/DDBJ whole genome shotgun (WGS) entry which is preliminary data.</text>
</comment>
<dbReference type="InterPro" id="IPR036398">
    <property type="entry name" value="CA_dom_sf"/>
</dbReference>
<evidence type="ECO:0000259" key="2">
    <source>
        <dbReference type="PROSITE" id="PS51144"/>
    </source>
</evidence>
<proteinExistence type="predicted"/>
<dbReference type="Gene3D" id="3.10.200.10">
    <property type="entry name" value="Alpha carbonic anhydrase"/>
    <property type="match status" value="2"/>
</dbReference>
<dbReference type="InterPro" id="IPR001148">
    <property type="entry name" value="CA_dom"/>
</dbReference>
<dbReference type="SMART" id="SM01057">
    <property type="entry name" value="Carb_anhydrase"/>
    <property type="match status" value="1"/>
</dbReference>
<dbReference type="CDD" id="cd03124">
    <property type="entry name" value="alpha_CA_prokaryotic_like"/>
    <property type="match status" value="1"/>
</dbReference>
<organism evidence="3 4">
    <name type="scientific">Heracleum sosnowskyi</name>
    <dbReference type="NCBI Taxonomy" id="360622"/>
    <lineage>
        <taxon>Eukaryota</taxon>
        <taxon>Viridiplantae</taxon>
        <taxon>Streptophyta</taxon>
        <taxon>Embryophyta</taxon>
        <taxon>Tracheophyta</taxon>
        <taxon>Spermatophyta</taxon>
        <taxon>Magnoliopsida</taxon>
        <taxon>eudicotyledons</taxon>
        <taxon>Gunneridae</taxon>
        <taxon>Pentapetalae</taxon>
        <taxon>asterids</taxon>
        <taxon>campanulids</taxon>
        <taxon>Apiales</taxon>
        <taxon>Apiaceae</taxon>
        <taxon>Apioideae</taxon>
        <taxon>apioid superclade</taxon>
        <taxon>Tordylieae</taxon>
        <taxon>Tordyliinae</taxon>
        <taxon>Heracleum</taxon>
    </lineage>
</organism>
<feature type="signal peptide" evidence="1">
    <location>
        <begin position="1"/>
        <end position="29"/>
    </location>
</feature>
<dbReference type="PANTHER" id="PTHR18952:SF201">
    <property type="entry name" value="CARBONIC ANHYDRASE"/>
    <property type="match status" value="1"/>
</dbReference>
<gene>
    <name evidence="3" type="ORF">POM88_035369</name>
</gene>